<gene>
    <name evidence="5" type="ORF">SAMN05421738_11261</name>
</gene>
<dbReference type="Pfam" id="PF20009">
    <property type="entry name" value="GEVED"/>
    <property type="match status" value="1"/>
</dbReference>
<dbReference type="InterPro" id="IPR045474">
    <property type="entry name" value="GEVED"/>
</dbReference>
<dbReference type="OrthoDB" id="614723at2"/>
<evidence type="ECO:0000313" key="6">
    <source>
        <dbReference type="Proteomes" id="UP000199149"/>
    </source>
</evidence>
<dbReference type="AlphaFoldDB" id="A0A1I4Z041"/>
<protein>
    <submittedName>
        <fullName evidence="5">Por secretion system C-terminal sorting domain-containing protein</fullName>
    </submittedName>
</protein>
<dbReference type="InterPro" id="IPR026444">
    <property type="entry name" value="Secre_tail"/>
</dbReference>
<name>A0A1I4Z041_9FLAO</name>
<evidence type="ECO:0000259" key="4">
    <source>
        <dbReference type="Pfam" id="PF20009"/>
    </source>
</evidence>
<feature type="chain" id="PRO_5011567193" evidence="2">
    <location>
        <begin position="20"/>
        <end position="768"/>
    </location>
</feature>
<evidence type="ECO:0000313" key="5">
    <source>
        <dbReference type="EMBL" id="SFN43624.1"/>
    </source>
</evidence>
<feature type="signal peptide" evidence="2">
    <location>
        <begin position="1"/>
        <end position="19"/>
    </location>
</feature>
<dbReference type="NCBIfam" id="TIGR04183">
    <property type="entry name" value="Por_Secre_tail"/>
    <property type="match status" value="1"/>
</dbReference>
<feature type="domain" description="Secretion system C-terminal sorting" evidence="3">
    <location>
        <begin position="697"/>
        <end position="766"/>
    </location>
</feature>
<keyword evidence="6" id="KW-1185">Reference proteome</keyword>
<evidence type="ECO:0000259" key="3">
    <source>
        <dbReference type="Pfam" id="PF18962"/>
    </source>
</evidence>
<evidence type="ECO:0000256" key="1">
    <source>
        <dbReference type="ARBA" id="ARBA00022729"/>
    </source>
</evidence>
<sequence>MKKYILSMLLLGTASLSLANTFPFRMDVLENNRLNTPFDQFQNKGTVIDYCIPVVQDPEAITLVSLGTINNESSATTTSGYEDFTAFSTNLGTYRTYEIKLKGNTAGNYVASYTLYIDFDQDGIFGRVDNNDTEGENERIELGYIENSTGVDNKVLTASFTIPGNATLGKTRMRVMKRQTTFKPIVYAKNGCLLGNSYGQVEDYSVNIISPKGCNTSVNGVNTASPFIPKKTVFDQVVTDKAKTGAYSEIMVYEGNKYTFKNSIPSLFTTLTDDTGKTTLASNNLEITWTATYTGILRWYTHTNEDTCSSDTTLFTQKLSVETAVNPLLNPCGSGVPTSKLKLNVPINGSNKQEVAFDIVSFPGKKSIITGIKVNLIGDTSNLSFEEYDDASGIPGALLSKVTGKIVTKTEIGTVNSVKAFTYEFSFDKPVIIEGNKNLRKWLKVVTDATAIETNTNYVTSNEIAYKNTTNNKWELSADHEAVYELIATCTQDMCTQEVIAEDANDGQLPSKLEVFPTTFDGLKGAIDLLVNQDKILKVNGIDLEMITVHNVGKETDDQIIEFSLFTNDPDKDEPKEVILDKIANKVTERKLLNQYLMDGGDGTMLIFRKFLVKVQFDEPLTLDGTKSIKYWLKLNSSYYAVNGVANASAVVGSGYKIDLFGIAYVPYLNSEAVYKLHTDCSDLGVDDIQKVTKLSVYPNPFTNEITVVSLTNLTQIEVFNMAGLKVNSKTVNDKKVNINLGNLPAGVYLLRSLDENGKTNVQKLIKK</sequence>
<dbReference type="STRING" id="684065.SAMN05421738_11261"/>
<evidence type="ECO:0000256" key="2">
    <source>
        <dbReference type="SAM" id="SignalP"/>
    </source>
</evidence>
<proteinExistence type="predicted"/>
<dbReference type="EMBL" id="FOUZ01000012">
    <property type="protein sequence ID" value="SFN43624.1"/>
    <property type="molecule type" value="Genomic_DNA"/>
</dbReference>
<accession>A0A1I4Z041</accession>
<dbReference type="Pfam" id="PF18962">
    <property type="entry name" value="Por_Secre_tail"/>
    <property type="match status" value="1"/>
</dbReference>
<feature type="domain" description="GEVED" evidence="4">
    <location>
        <begin position="113"/>
        <end position="207"/>
    </location>
</feature>
<dbReference type="Proteomes" id="UP000199149">
    <property type="component" value="Unassembled WGS sequence"/>
</dbReference>
<dbReference type="RefSeq" id="WP_092908919.1">
    <property type="nucleotide sequence ID" value="NZ_FOUZ01000012.1"/>
</dbReference>
<keyword evidence="1 2" id="KW-0732">Signal</keyword>
<organism evidence="5 6">
    <name type="scientific">Algoriella xinjiangensis</name>
    <dbReference type="NCBI Taxonomy" id="684065"/>
    <lineage>
        <taxon>Bacteria</taxon>
        <taxon>Pseudomonadati</taxon>
        <taxon>Bacteroidota</taxon>
        <taxon>Flavobacteriia</taxon>
        <taxon>Flavobacteriales</taxon>
        <taxon>Weeksellaceae</taxon>
        <taxon>Algoriella</taxon>
    </lineage>
</organism>
<reference evidence="6" key="1">
    <citation type="submission" date="2016-10" db="EMBL/GenBank/DDBJ databases">
        <authorList>
            <person name="Varghese N."/>
            <person name="Submissions S."/>
        </authorList>
    </citation>
    <scope>NUCLEOTIDE SEQUENCE [LARGE SCALE GENOMIC DNA]</scope>
    <source>
        <strain evidence="6">XJ109</strain>
    </source>
</reference>